<dbReference type="AlphaFoldDB" id="A0A2I0J3C4"/>
<name>A0A2I0J3C4_PUNGR</name>
<organism evidence="1 2">
    <name type="scientific">Punica granatum</name>
    <name type="common">Pomegranate</name>
    <dbReference type="NCBI Taxonomy" id="22663"/>
    <lineage>
        <taxon>Eukaryota</taxon>
        <taxon>Viridiplantae</taxon>
        <taxon>Streptophyta</taxon>
        <taxon>Embryophyta</taxon>
        <taxon>Tracheophyta</taxon>
        <taxon>Spermatophyta</taxon>
        <taxon>Magnoliopsida</taxon>
        <taxon>eudicotyledons</taxon>
        <taxon>Gunneridae</taxon>
        <taxon>Pentapetalae</taxon>
        <taxon>rosids</taxon>
        <taxon>malvids</taxon>
        <taxon>Myrtales</taxon>
        <taxon>Lythraceae</taxon>
        <taxon>Punica</taxon>
    </lineage>
</organism>
<gene>
    <name evidence="1" type="ORF">CRG98_029180</name>
</gene>
<dbReference type="PANTHER" id="PTHR33116">
    <property type="entry name" value="REVERSE TRANSCRIPTASE ZINC-BINDING DOMAIN-CONTAINING PROTEIN-RELATED-RELATED"/>
    <property type="match status" value="1"/>
</dbReference>
<evidence type="ECO:0000313" key="2">
    <source>
        <dbReference type="Proteomes" id="UP000233551"/>
    </source>
</evidence>
<keyword evidence="2" id="KW-1185">Reference proteome</keyword>
<protein>
    <recommendedName>
        <fullName evidence="3">RNase H type-1 domain-containing protein</fullName>
    </recommendedName>
</protein>
<comment type="caution">
    <text evidence="1">The sequence shown here is derived from an EMBL/GenBank/DDBJ whole genome shotgun (WGS) entry which is preliminary data.</text>
</comment>
<dbReference type="Proteomes" id="UP000233551">
    <property type="component" value="Unassembled WGS sequence"/>
</dbReference>
<proteinExistence type="predicted"/>
<dbReference type="PANTHER" id="PTHR33116:SF86">
    <property type="entry name" value="REVERSE TRANSCRIPTASE DOMAIN-CONTAINING PROTEIN"/>
    <property type="match status" value="1"/>
</dbReference>
<reference evidence="1 2" key="1">
    <citation type="submission" date="2017-11" db="EMBL/GenBank/DDBJ databases">
        <title>De-novo sequencing of pomegranate (Punica granatum L.) genome.</title>
        <authorList>
            <person name="Akparov Z."/>
            <person name="Amiraslanov A."/>
            <person name="Hajiyeva S."/>
            <person name="Abbasov M."/>
            <person name="Kaur K."/>
            <person name="Hamwieh A."/>
            <person name="Solovyev V."/>
            <person name="Salamov A."/>
            <person name="Braich B."/>
            <person name="Kosarev P."/>
            <person name="Mahmoud A."/>
            <person name="Hajiyev E."/>
            <person name="Babayeva S."/>
            <person name="Izzatullayeva V."/>
            <person name="Mammadov A."/>
            <person name="Mammadov A."/>
            <person name="Sharifova S."/>
            <person name="Ojaghi J."/>
            <person name="Eynullazada K."/>
            <person name="Bayramov B."/>
            <person name="Abdulazimova A."/>
            <person name="Shahmuradov I."/>
        </authorList>
    </citation>
    <scope>NUCLEOTIDE SEQUENCE [LARGE SCALE GENOMIC DNA]</scope>
    <source>
        <strain evidence="2">cv. AG2017</strain>
        <tissue evidence="1">Leaf</tissue>
    </source>
</reference>
<accession>A0A2I0J3C4</accession>
<evidence type="ECO:0000313" key="1">
    <source>
        <dbReference type="EMBL" id="PKI50430.1"/>
    </source>
</evidence>
<evidence type="ECO:0008006" key="3">
    <source>
        <dbReference type="Google" id="ProtNLM"/>
    </source>
</evidence>
<sequence>MWLTHPELPRIVQQAWYPSQSGSAIFRVAQKLEFTATTLRRWNRDVFGHVPANSVGELAYEQVQGTIQGIRPQRSMEGMPHLFFADDSLLLLEATAPKLNALRRVMGNYEAVSGQQINFEKSSILFSRNTLTSIQDHFFGLPICWKYRGRQAARSILARIRQRMQGQMTKFLSPAGNETLTKPTLSSTPVNTLSCMTVSKEMRISGMAIDPTNERPVVAGISLAHKLAWKDHPSGAYTTKVGYTTLIGYRDDIQGGSVQAISIWTNIFGAVVIITDHGQIVGIAVASMPRGSPLRAEGLACRTGLLLTTRLGYSIEALHTDSSILHSVLIGSKKAPMDLFGIESNCTSIC</sequence>
<dbReference type="EMBL" id="PGOL01002115">
    <property type="protein sequence ID" value="PKI50430.1"/>
    <property type="molecule type" value="Genomic_DNA"/>
</dbReference>